<sequence>MAPLRRYLRITKYSVLECRIYLDNPALTQSWLLNPRDPILPKVIESVRPLVLPKLREEQERDRMKKKNKKRSIKDVVVQADDFEVSIFLTETDTRHSLLHKKKHFRDKVQTKLTSNSSKLTGGAHDAPIDVDGDEILQEAAGGDDDVTLIREEEDDQNAINLDDIPAIDETTTNSAPANRRPKRRRQTSGEIEGAAVPSEVDPDVVETIDTDSSDDQLFIGDGEDDDDDSDTAVGRPPPSKRRREKAAAQDTDGPDDKKKMAMDISYEGFAIYGRVLCLVVKRREGGGKGGGLAMPTGGKSQAAGRPRGQAMMENWISSTQLPDEAGAGDEDAIMAS</sequence>
<organism evidence="2 3">
    <name type="scientific">Apiosordaria backusii</name>
    <dbReference type="NCBI Taxonomy" id="314023"/>
    <lineage>
        <taxon>Eukaryota</taxon>
        <taxon>Fungi</taxon>
        <taxon>Dikarya</taxon>
        <taxon>Ascomycota</taxon>
        <taxon>Pezizomycotina</taxon>
        <taxon>Sordariomycetes</taxon>
        <taxon>Sordariomycetidae</taxon>
        <taxon>Sordariales</taxon>
        <taxon>Lasiosphaeriaceae</taxon>
        <taxon>Apiosordaria</taxon>
    </lineage>
</organism>
<dbReference type="EMBL" id="JAUKTV010000008">
    <property type="protein sequence ID" value="KAK0732576.1"/>
    <property type="molecule type" value="Genomic_DNA"/>
</dbReference>
<evidence type="ECO:0000256" key="1">
    <source>
        <dbReference type="SAM" id="MobiDB-lite"/>
    </source>
</evidence>
<feature type="region of interest" description="Disordered" evidence="1">
    <location>
        <begin position="288"/>
        <end position="308"/>
    </location>
</feature>
<dbReference type="PANTHER" id="PTHR40635">
    <property type="match status" value="1"/>
</dbReference>
<accession>A0AA40ECP4</accession>
<proteinExistence type="predicted"/>
<feature type="region of interest" description="Disordered" evidence="1">
    <location>
        <begin position="155"/>
        <end position="260"/>
    </location>
</feature>
<feature type="compositionally biased region" description="Acidic residues" evidence="1">
    <location>
        <begin position="201"/>
        <end position="215"/>
    </location>
</feature>
<evidence type="ECO:0000313" key="2">
    <source>
        <dbReference type="EMBL" id="KAK0732576.1"/>
    </source>
</evidence>
<dbReference type="AlphaFoldDB" id="A0AA40ECP4"/>
<dbReference type="Proteomes" id="UP001172159">
    <property type="component" value="Unassembled WGS sequence"/>
</dbReference>
<protein>
    <submittedName>
        <fullName evidence="2">Uncharacterized protein</fullName>
    </submittedName>
</protein>
<name>A0AA40ECP4_9PEZI</name>
<feature type="compositionally biased region" description="Acidic residues" evidence="1">
    <location>
        <begin position="222"/>
        <end position="231"/>
    </location>
</feature>
<comment type="caution">
    <text evidence="2">The sequence shown here is derived from an EMBL/GenBank/DDBJ whole genome shotgun (WGS) entry which is preliminary data.</text>
</comment>
<gene>
    <name evidence="2" type="ORF">B0T21DRAFT_291588</name>
</gene>
<evidence type="ECO:0000313" key="3">
    <source>
        <dbReference type="Proteomes" id="UP001172159"/>
    </source>
</evidence>
<keyword evidence="3" id="KW-1185">Reference proteome</keyword>
<reference evidence="2" key="1">
    <citation type="submission" date="2023-06" db="EMBL/GenBank/DDBJ databases">
        <title>Genome-scale phylogeny and comparative genomics of the fungal order Sordariales.</title>
        <authorList>
            <consortium name="Lawrence Berkeley National Laboratory"/>
            <person name="Hensen N."/>
            <person name="Bonometti L."/>
            <person name="Westerberg I."/>
            <person name="Brannstrom I.O."/>
            <person name="Guillou S."/>
            <person name="Cros-Aarteil S."/>
            <person name="Calhoun S."/>
            <person name="Haridas S."/>
            <person name="Kuo A."/>
            <person name="Mondo S."/>
            <person name="Pangilinan J."/>
            <person name="Riley R."/>
            <person name="Labutti K."/>
            <person name="Andreopoulos B."/>
            <person name="Lipzen A."/>
            <person name="Chen C."/>
            <person name="Yanf M."/>
            <person name="Daum C."/>
            <person name="Ng V."/>
            <person name="Clum A."/>
            <person name="Steindorff A."/>
            <person name="Ohm R."/>
            <person name="Martin F."/>
            <person name="Silar P."/>
            <person name="Natvig D."/>
            <person name="Lalanne C."/>
            <person name="Gautier V."/>
            <person name="Ament-Velasquez S.L."/>
            <person name="Kruys A."/>
            <person name="Hutchinson M.I."/>
            <person name="Powell A.J."/>
            <person name="Barry K."/>
            <person name="Miller A.N."/>
            <person name="Grigoriev I.V."/>
            <person name="Debuchy R."/>
            <person name="Gladieux P."/>
            <person name="Thoren M.H."/>
            <person name="Johannesson H."/>
        </authorList>
    </citation>
    <scope>NUCLEOTIDE SEQUENCE</scope>
    <source>
        <strain evidence="2">CBS 540.89</strain>
    </source>
</reference>
<dbReference type="PANTHER" id="PTHR40635:SF1">
    <property type="match status" value="1"/>
</dbReference>